<dbReference type="InterPro" id="IPR002182">
    <property type="entry name" value="NB-ARC"/>
</dbReference>
<organism evidence="7 8">
    <name type="scientific">Abrus precatorius</name>
    <name type="common">Indian licorice</name>
    <name type="synonym">Glycine abrus</name>
    <dbReference type="NCBI Taxonomy" id="3816"/>
    <lineage>
        <taxon>Eukaryota</taxon>
        <taxon>Viridiplantae</taxon>
        <taxon>Streptophyta</taxon>
        <taxon>Embryophyta</taxon>
        <taxon>Tracheophyta</taxon>
        <taxon>Spermatophyta</taxon>
        <taxon>Magnoliopsida</taxon>
        <taxon>eudicotyledons</taxon>
        <taxon>Gunneridae</taxon>
        <taxon>Pentapetalae</taxon>
        <taxon>rosids</taxon>
        <taxon>fabids</taxon>
        <taxon>Fabales</taxon>
        <taxon>Fabaceae</taxon>
        <taxon>Papilionoideae</taxon>
        <taxon>50 kb inversion clade</taxon>
        <taxon>NPAAA clade</taxon>
        <taxon>indigoferoid/millettioid clade</taxon>
        <taxon>Abreae</taxon>
        <taxon>Abrus</taxon>
    </lineage>
</organism>
<name>A0A8B8K410_ABRPR</name>
<dbReference type="InterPro" id="IPR027417">
    <property type="entry name" value="P-loop_NTPase"/>
</dbReference>
<proteinExistence type="predicted"/>
<dbReference type="Gene3D" id="1.20.5.4130">
    <property type="match status" value="1"/>
</dbReference>
<dbReference type="Pfam" id="PF00931">
    <property type="entry name" value="NB-ARC"/>
    <property type="match status" value="1"/>
</dbReference>
<dbReference type="Gene3D" id="3.40.50.300">
    <property type="entry name" value="P-loop containing nucleotide triphosphate hydrolases"/>
    <property type="match status" value="1"/>
</dbReference>
<feature type="domain" description="NB-ARC" evidence="5">
    <location>
        <begin position="170"/>
        <end position="334"/>
    </location>
</feature>
<dbReference type="GeneID" id="113852358"/>
<dbReference type="GO" id="GO:0006952">
    <property type="term" value="P:defense response"/>
    <property type="evidence" value="ECO:0007669"/>
    <property type="project" value="UniProtKB-KW"/>
</dbReference>
<dbReference type="SUPFAM" id="SSF52540">
    <property type="entry name" value="P-loop containing nucleoside triphosphate hydrolases"/>
    <property type="match status" value="1"/>
</dbReference>
<dbReference type="Pfam" id="PF18052">
    <property type="entry name" value="Rx_N"/>
    <property type="match status" value="1"/>
</dbReference>
<reference evidence="8" key="2">
    <citation type="submission" date="2025-08" db="UniProtKB">
        <authorList>
            <consortium name="RefSeq"/>
        </authorList>
    </citation>
    <scope>IDENTIFICATION</scope>
    <source>
        <tissue evidence="8">Young leaves</tissue>
    </source>
</reference>
<dbReference type="PANTHER" id="PTHR36766:SF51">
    <property type="entry name" value="DISEASE RESISTANCE RPP13-LIKE PROTEIN 1"/>
    <property type="match status" value="1"/>
</dbReference>
<protein>
    <submittedName>
        <fullName evidence="8">Disease resistance RPP13-like protein 1</fullName>
    </submittedName>
</protein>
<dbReference type="FunFam" id="3.40.50.300:FF:001091">
    <property type="entry name" value="Probable disease resistance protein At1g61300"/>
    <property type="match status" value="1"/>
</dbReference>
<dbReference type="PRINTS" id="PR00364">
    <property type="entry name" value="DISEASERSIST"/>
</dbReference>
<dbReference type="KEGG" id="aprc:113852358"/>
<dbReference type="Gene3D" id="1.10.8.430">
    <property type="entry name" value="Helical domain of apoptotic protease-activating factors"/>
    <property type="match status" value="1"/>
</dbReference>
<dbReference type="OrthoDB" id="1432819at2759"/>
<dbReference type="InterPro" id="IPR032675">
    <property type="entry name" value="LRR_dom_sf"/>
</dbReference>
<evidence type="ECO:0000313" key="7">
    <source>
        <dbReference type="Proteomes" id="UP000694853"/>
    </source>
</evidence>
<keyword evidence="4" id="KW-0067">ATP-binding</keyword>
<dbReference type="SUPFAM" id="SSF52058">
    <property type="entry name" value="L domain-like"/>
    <property type="match status" value="1"/>
</dbReference>
<dbReference type="InterPro" id="IPR041118">
    <property type="entry name" value="Rx_N"/>
</dbReference>
<dbReference type="GO" id="GO:0043531">
    <property type="term" value="F:ADP binding"/>
    <property type="evidence" value="ECO:0007669"/>
    <property type="project" value="InterPro"/>
</dbReference>
<sequence>MAGALVGGAFLSGFVNVVFDRLFSPEVASLIRGKKLDHKLVERLKTTLYAIEAVLNDAEDKQINDHAVKKWLHDLRDAVYVADDLLDGLSTEAATHEEASNFFSRVLNLRDRKVVSEIEDITSRLEYLVNFKDTLGLKEIPSENFSWRTVSTSLLEGSGSDIYGRDRDKEGMKKLLLDESSEENVCVIPIVGMGGVGKTTLVQWLYNDENLMGKFDLKAWVCVSEESNVVNITKAVIAAVTRAACDAKDLNLLQLDLKEKLSGKRFLVVLDDVWNIDQHGWNSFKKPFQYGTKGSKILVTTRLEKVASILQTAPPYRLHELSDEYCWTVFAKHARFPESGGDSNLERIGKDIVKRCRGLPLAAETLGCLLQTKHDVADWNTILTSELWEIPVEDSKIIPALKISYYHLPPHLKRCFNIFNCPMLKSLPSHMNTLLPRLNSLSIRDCPNIDSFPEGGLPADLATLQIVNCENLLMCLSLIGVHRGLTDLTIGGANSSLREDLLPQLPSLATLILHKFETMEKMDCNSLLHLTSLQVLRIGYCPKLNNMVGERLPLSLIKLEIDRSPLLAELCEKKHPQIWDRISHISGIHVNGR</sequence>
<dbReference type="GO" id="GO:0051707">
    <property type="term" value="P:response to other organism"/>
    <property type="evidence" value="ECO:0007669"/>
    <property type="project" value="UniProtKB-ARBA"/>
</dbReference>
<dbReference type="Gene3D" id="3.80.10.10">
    <property type="entry name" value="Ribonuclease Inhibitor"/>
    <property type="match status" value="1"/>
</dbReference>
<evidence type="ECO:0000256" key="2">
    <source>
        <dbReference type="ARBA" id="ARBA00022741"/>
    </source>
</evidence>
<dbReference type="AlphaFoldDB" id="A0A8B8K410"/>
<keyword evidence="3" id="KW-0611">Plant defense</keyword>
<evidence type="ECO:0000313" key="8">
    <source>
        <dbReference type="RefSeq" id="XP_027338386.1"/>
    </source>
</evidence>
<keyword evidence="1" id="KW-0677">Repeat</keyword>
<evidence type="ECO:0000256" key="3">
    <source>
        <dbReference type="ARBA" id="ARBA00022821"/>
    </source>
</evidence>
<dbReference type="RefSeq" id="XP_027338386.1">
    <property type="nucleotide sequence ID" value="XM_027482585.1"/>
</dbReference>
<accession>A0A8B8K410</accession>
<dbReference type="Proteomes" id="UP000694853">
    <property type="component" value="Unplaced"/>
</dbReference>
<evidence type="ECO:0000259" key="6">
    <source>
        <dbReference type="Pfam" id="PF18052"/>
    </source>
</evidence>
<keyword evidence="7" id="KW-1185">Reference proteome</keyword>
<reference evidence="7" key="1">
    <citation type="journal article" date="2019" name="Toxins">
        <title>Detection of Abrin-Like and Prepropulchellin-Like Toxin Genes and Transcripts Using Whole Genome Sequencing and Full-Length Transcript Sequencing of Abrus precatorius.</title>
        <authorList>
            <person name="Hovde B.T."/>
            <person name="Daligault H.E."/>
            <person name="Hanschen E.R."/>
            <person name="Kunde Y.A."/>
            <person name="Johnson M.B."/>
            <person name="Starkenburg S.R."/>
            <person name="Johnson S.L."/>
        </authorList>
    </citation>
    <scope>NUCLEOTIDE SEQUENCE [LARGE SCALE GENOMIC DNA]</scope>
</reference>
<evidence type="ECO:0000256" key="4">
    <source>
        <dbReference type="ARBA" id="ARBA00022840"/>
    </source>
</evidence>
<dbReference type="GO" id="GO:0005524">
    <property type="term" value="F:ATP binding"/>
    <property type="evidence" value="ECO:0007669"/>
    <property type="project" value="UniProtKB-KW"/>
</dbReference>
<keyword evidence="2" id="KW-0547">Nucleotide-binding</keyword>
<dbReference type="PANTHER" id="PTHR36766">
    <property type="entry name" value="PLANT BROAD-SPECTRUM MILDEW RESISTANCE PROTEIN RPW8"/>
    <property type="match status" value="1"/>
</dbReference>
<evidence type="ECO:0000259" key="5">
    <source>
        <dbReference type="Pfam" id="PF00931"/>
    </source>
</evidence>
<evidence type="ECO:0000256" key="1">
    <source>
        <dbReference type="ARBA" id="ARBA00022737"/>
    </source>
</evidence>
<gene>
    <name evidence="8" type="primary">LOC113852358</name>
</gene>
<feature type="domain" description="Disease resistance N-terminal" evidence="6">
    <location>
        <begin position="14"/>
        <end position="102"/>
    </location>
</feature>
<dbReference type="InterPro" id="IPR042197">
    <property type="entry name" value="Apaf_helical"/>
</dbReference>